<dbReference type="Proteomes" id="UP000790787">
    <property type="component" value="Chromosome 15"/>
</dbReference>
<evidence type="ECO:0000313" key="1">
    <source>
        <dbReference type="Proteomes" id="UP000790787"/>
    </source>
</evidence>
<protein>
    <submittedName>
        <fullName evidence="2">Lysine histidine transporter 2-like isoform X3</fullName>
    </submittedName>
</protein>
<reference evidence="2" key="2">
    <citation type="submission" date="2025-08" db="UniProtKB">
        <authorList>
            <consortium name="RefSeq"/>
        </authorList>
    </citation>
    <scope>IDENTIFICATION</scope>
    <source>
        <tissue evidence="2">Leaf</tissue>
    </source>
</reference>
<dbReference type="RefSeq" id="XP_075087934.1">
    <property type="nucleotide sequence ID" value="XM_075231833.1"/>
</dbReference>
<keyword evidence="1" id="KW-1185">Reference proteome</keyword>
<accession>A0AC58SSI2</accession>
<organism evidence="1 2">
    <name type="scientific">Nicotiana tabacum</name>
    <name type="common">Common tobacco</name>
    <dbReference type="NCBI Taxonomy" id="4097"/>
    <lineage>
        <taxon>Eukaryota</taxon>
        <taxon>Viridiplantae</taxon>
        <taxon>Streptophyta</taxon>
        <taxon>Embryophyta</taxon>
        <taxon>Tracheophyta</taxon>
        <taxon>Spermatophyta</taxon>
        <taxon>Magnoliopsida</taxon>
        <taxon>eudicotyledons</taxon>
        <taxon>Gunneridae</taxon>
        <taxon>Pentapetalae</taxon>
        <taxon>asterids</taxon>
        <taxon>lamiids</taxon>
        <taxon>Solanales</taxon>
        <taxon>Solanaceae</taxon>
        <taxon>Nicotianoideae</taxon>
        <taxon>Nicotianeae</taxon>
        <taxon>Nicotiana</taxon>
    </lineage>
</organism>
<reference evidence="1" key="1">
    <citation type="journal article" date="2014" name="Nat. Commun.">
        <title>The tobacco genome sequence and its comparison with those of tomato and potato.</title>
        <authorList>
            <person name="Sierro N."/>
            <person name="Battey J.N."/>
            <person name="Ouadi S."/>
            <person name="Bakaher N."/>
            <person name="Bovet L."/>
            <person name="Willig A."/>
            <person name="Goepfert S."/>
            <person name="Peitsch M.C."/>
            <person name="Ivanov N.V."/>
        </authorList>
    </citation>
    <scope>NUCLEOTIDE SEQUENCE [LARGE SCALE GENOMIC DNA]</scope>
</reference>
<proteinExistence type="predicted"/>
<name>A0AC58SSI2_TOBAC</name>
<evidence type="ECO:0000313" key="2">
    <source>
        <dbReference type="RefSeq" id="XP_075087934.1"/>
    </source>
</evidence>
<sequence>MQSGGIQPCTMLLPWLVLLFLVYLMPCLRWDVAFIGYWVFGNGVDDNILLTLHRPTWLIATTNIFVVAHVIGSYQVYAMPVFDMIEAYAVKSLKYNPSTLLRVCVRTVFVAFTLVVGMTIPFFGGLMGFFGGFALAPTSYYLPCIIWLIIKKPRRFGLSWCTNWVSLPELVNIIMKFTYTRCLHQTNQ</sequence>
<gene>
    <name evidence="2" type="primary">LOC142169898</name>
</gene>